<keyword evidence="2" id="KW-1185">Reference proteome</keyword>
<comment type="caution">
    <text evidence="1">The sequence shown here is derived from an EMBL/GenBank/DDBJ whole genome shotgun (WGS) entry which is preliminary data.</text>
</comment>
<dbReference type="EMBL" id="CM042030">
    <property type="protein sequence ID" value="KAI3787027.1"/>
    <property type="molecule type" value="Genomic_DNA"/>
</dbReference>
<dbReference type="Proteomes" id="UP001056120">
    <property type="component" value="Linkage Group LG13"/>
</dbReference>
<sequence>MGVQPRVIACMRGRIAIKINQINREVGRLNCRSLQKNELKLGLSERRQTLSDQIYLVVHPNELIGYNSEIN</sequence>
<gene>
    <name evidence="1" type="ORF">L1987_41184</name>
</gene>
<accession>A0ACB9GUA5</accession>
<protein>
    <submittedName>
        <fullName evidence="1">Uncharacterized protein</fullName>
    </submittedName>
</protein>
<reference evidence="2" key="1">
    <citation type="journal article" date="2022" name="Mol. Ecol. Resour.">
        <title>The genomes of chicory, endive, great burdock and yacon provide insights into Asteraceae palaeo-polyploidization history and plant inulin production.</title>
        <authorList>
            <person name="Fan W."/>
            <person name="Wang S."/>
            <person name="Wang H."/>
            <person name="Wang A."/>
            <person name="Jiang F."/>
            <person name="Liu H."/>
            <person name="Zhao H."/>
            <person name="Xu D."/>
            <person name="Zhang Y."/>
        </authorList>
    </citation>
    <scope>NUCLEOTIDE SEQUENCE [LARGE SCALE GENOMIC DNA]</scope>
    <source>
        <strain evidence="2">cv. Yunnan</strain>
    </source>
</reference>
<name>A0ACB9GUA5_9ASTR</name>
<reference evidence="1 2" key="2">
    <citation type="journal article" date="2022" name="Mol. Ecol. Resour.">
        <title>The genomes of chicory, endive, great burdock and yacon provide insights into Asteraceae paleo-polyploidization history and plant inulin production.</title>
        <authorList>
            <person name="Fan W."/>
            <person name="Wang S."/>
            <person name="Wang H."/>
            <person name="Wang A."/>
            <person name="Jiang F."/>
            <person name="Liu H."/>
            <person name="Zhao H."/>
            <person name="Xu D."/>
            <person name="Zhang Y."/>
        </authorList>
    </citation>
    <scope>NUCLEOTIDE SEQUENCE [LARGE SCALE GENOMIC DNA]</scope>
    <source>
        <strain evidence="2">cv. Yunnan</strain>
        <tissue evidence="1">Leaves</tissue>
    </source>
</reference>
<evidence type="ECO:0000313" key="2">
    <source>
        <dbReference type="Proteomes" id="UP001056120"/>
    </source>
</evidence>
<organism evidence="1 2">
    <name type="scientific">Smallanthus sonchifolius</name>
    <dbReference type="NCBI Taxonomy" id="185202"/>
    <lineage>
        <taxon>Eukaryota</taxon>
        <taxon>Viridiplantae</taxon>
        <taxon>Streptophyta</taxon>
        <taxon>Embryophyta</taxon>
        <taxon>Tracheophyta</taxon>
        <taxon>Spermatophyta</taxon>
        <taxon>Magnoliopsida</taxon>
        <taxon>eudicotyledons</taxon>
        <taxon>Gunneridae</taxon>
        <taxon>Pentapetalae</taxon>
        <taxon>asterids</taxon>
        <taxon>campanulids</taxon>
        <taxon>Asterales</taxon>
        <taxon>Asteraceae</taxon>
        <taxon>Asteroideae</taxon>
        <taxon>Heliantheae alliance</taxon>
        <taxon>Millerieae</taxon>
        <taxon>Smallanthus</taxon>
    </lineage>
</organism>
<proteinExistence type="predicted"/>
<evidence type="ECO:0000313" key="1">
    <source>
        <dbReference type="EMBL" id="KAI3787027.1"/>
    </source>
</evidence>